<feature type="compositionally biased region" description="Basic and acidic residues" evidence="1">
    <location>
        <begin position="56"/>
        <end position="77"/>
    </location>
</feature>
<evidence type="ECO:0000313" key="4">
    <source>
        <dbReference type="Proteomes" id="UP000317369"/>
    </source>
</evidence>
<gene>
    <name evidence="3" type="ORF">KS4_23390</name>
</gene>
<evidence type="ECO:0000256" key="1">
    <source>
        <dbReference type="SAM" id="MobiDB-lite"/>
    </source>
</evidence>
<sequence>MEVPISYALALGFGLAATLLASHAVIFIFGWNLCAKNHRTGNTPDPITLPASRPTKPHEPVSIEGEPIKDTNRNGGP</sequence>
<feature type="region of interest" description="Disordered" evidence="1">
    <location>
        <begin position="42"/>
        <end position="77"/>
    </location>
</feature>
<keyword evidence="2" id="KW-0812">Transmembrane</keyword>
<evidence type="ECO:0000313" key="3">
    <source>
        <dbReference type="EMBL" id="QDU34272.1"/>
    </source>
</evidence>
<dbReference type="KEGG" id="pcor:KS4_23390"/>
<proteinExistence type="predicted"/>
<organism evidence="3 4">
    <name type="scientific">Poriferisphaera corsica</name>
    <dbReference type="NCBI Taxonomy" id="2528020"/>
    <lineage>
        <taxon>Bacteria</taxon>
        <taxon>Pseudomonadati</taxon>
        <taxon>Planctomycetota</taxon>
        <taxon>Phycisphaerae</taxon>
        <taxon>Phycisphaerales</taxon>
        <taxon>Phycisphaeraceae</taxon>
        <taxon>Poriferisphaera</taxon>
    </lineage>
</organism>
<feature type="transmembrane region" description="Helical" evidence="2">
    <location>
        <begin position="6"/>
        <end position="29"/>
    </location>
</feature>
<protein>
    <submittedName>
        <fullName evidence="3">Uncharacterized protein</fullName>
    </submittedName>
</protein>
<dbReference type="Proteomes" id="UP000317369">
    <property type="component" value="Chromosome"/>
</dbReference>
<keyword evidence="2" id="KW-0472">Membrane</keyword>
<dbReference type="EMBL" id="CP036425">
    <property type="protein sequence ID" value="QDU34272.1"/>
    <property type="molecule type" value="Genomic_DNA"/>
</dbReference>
<keyword evidence="2" id="KW-1133">Transmembrane helix</keyword>
<accession>A0A517YVQ5</accession>
<name>A0A517YVQ5_9BACT</name>
<evidence type="ECO:0000256" key="2">
    <source>
        <dbReference type="SAM" id="Phobius"/>
    </source>
</evidence>
<reference evidence="3 4" key="1">
    <citation type="submission" date="2019-02" db="EMBL/GenBank/DDBJ databases">
        <title>Deep-cultivation of Planctomycetes and their phenomic and genomic characterization uncovers novel biology.</title>
        <authorList>
            <person name="Wiegand S."/>
            <person name="Jogler M."/>
            <person name="Boedeker C."/>
            <person name="Pinto D."/>
            <person name="Vollmers J."/>
            <person name="Rivas-Marin E."/>
            <person name="Kohn T."/>
            <person name="Peeters S.H."/>
            <person name="Heuer A."/>
            <person name="Rast P."/>
            <person name="Oberbeckmann S."/>
            <person name="Bunk B."/>
            <person name="Jeske O."/>
            <person name="Meyerdierks A."/>
            <person name="Storesund J.E."/>
            <person name="Kallscheuer N."/>
            <person name="Luecker S."/>
            <person name="Lage O.M."/>
            <person name="Pohl T."/>
            <person name="Merkel B.J."/>
            <person name="Hornburger P."/>
            <person name="Mueller R.-W."/>
            <person name="Bruemmer F."/>
            <person name="Labrenz M."/>
            <person name="Spormann A.M."/>
            <person name="Op den Camp H."/>
            <person name="Overmann J."/>
            <person name="Amann R."/>
            <person name="Jetten M.S.M."/>
            <person name="Mascher T."/>
            <person name="Medema M.H."/>
            <person name="Devos D.P."/>
            <person name="Kaster A.-K."/>
            <person name="Ovreas L."/>
            <person name="Rohde M."/>
            <person name="Galperin M.Y."/>
            <person name="Jogler C."/>
        </authorList>
    </citation>
    <scope>NUCLEOTIDE SEQUENCE [LARGE SCALE GENOMIC DNA]</scope>
    <source>
        <strain evidence="3 4">KS4</strain>
    </source>
</reference>
<keyword evidence="4" id="KW-1185">Reference proteome</keyword>
<dbReference type="RefSeq" id="WP_145077971.1">
    <property type="nucleotide sequence ID" value="NZ_CP036425.1"/>
</dbReference>
<dbReference type="AlphaFoldDB" id="A0A517YVQ5"/>